<dbReference type="AlphaFoldDB" id="A0A6P2BUI3"/>
<evidence type="ECO:0000256" key="1">
    <source>
        <dbReference type="SAM" id="Phobius"/>
    </source>
</evidence>
<evidence type="ECO:0000313" key="2">
    <source>
        <dbReference type="EMBL" id="TVZ02548.1"/>
    </source>
</evidence>
<accession>A0A6P2BUI3</accession>
<feature type="transmembrane region" description="Helical" evidence="1">
    <location>
        <begin position="6"/>
        <end position="26"/>
    </location>
</feature>
<sequence>MNSNLTMITVLVTVIHVIVLAIMIWIRVRRTPGDGIDVPTPKITPCAVCGEPATDWSYDGLDPNEQLDSRTGKLWSADMSHYRPVCAAHSAVLCPPRESGS</sequence>
<organism evidence="2 3">
    <name type="scientific">Trebonia kvetii</name>
    <dbReference type="NCBI Taxonomy" id="2480626"/>
    <lineage>
        <taxon>Bacteria</taxon>
        <taxon>Bacillati</taxon>
        <taxon>Actinomycetota</taxon>
        <taxon>Actinomycetes</taxon>
        <taxon>Streptosporangiales</taxon>
        <taxon>Treboniaceae</taxon>
        <taxon>Trebonia</taxon>
    </lineage>
</organism>
<keyword evidence="1" id="KW-0472">Membrane</keyword>
<evidence type="ECO:0000313" key="3">
    <source>
        <dbReference type="Proteomes" id="UP000460272"/>
    </source>
</evidence>
<reference evidence="2 3" key="1">
    <citation type="submission" date="2018-11" db="EMBL/GenBank/DDBJ databases">
        <title>Trebonia kvetii gen.nov., sp.nov., a novel acidophilic actinobacterium, and proposal of the new actinobacterial family Treboniaceae fam. nov.</title>
        <authorList>
            <person name="Rapoport D."/>
            <person name="Sagova-Mareckova M."/>
            <person name="Sedlacek I."/>
            <person name="Provaznik J."/>
            <person name="Kralova S."/>
            <person name="Pavlinic D."/>
            <person name="Benes V."/>
            <person name="Kopecky J."/>
        </authorList>
    </citation>
    <scope>NUCLEOTIDE SEQUENCE [LARGE SCALE GENOMIC DNA]</scope>
    <source>
        <strain evidence="2 3">15Tr583</strain>
    </source>
</reference>
<keyword evidence="1" id="KW-1133">Transmembrane helix</keyword>
<keyword evidence="1" id="KW-0812">Transmembrane</keyword>
<keyword evidence="3" id="KW-1185">Reference proteome</keyword>
<gene>
    <name evidence="2" type="ORF">EAS64_27600</name>
</gene>
<name>A0A6P2BUI3_9ACTN</name>
<dbReference type="EMBL" id="RPFW01000005">
    <property type="protein sequence ID" value="TVZ02548.1"/>
    <property type="molecule type" value="Genomic_DNA"/>
</dbReference>
<dbReference type="Proteomes" id="UP000460272">
    <property type="component" value="Unassembled WGS sequence"/>
</dbReference>
<dbReference type="RefSeq" id="WP_145857667.1">
    <property type="nucleotide sequence ID" value="NZ_RPFW01000005.1"/>
</dbReference>
<proteinExistence type="predicted"/>
<comment type="caution">
    <text evidence="2">The sequence shown here is derived from an EMBL/GenBank/DDBJ whole genome shotgun (WGS) entry which is preliminary data.</text>
</comment>
<dbReference type="OrthoDB" id="4256237at2"/>
<protein>
    <submittedName>
        <fullName evidence="2">Uncharacterized protein</fullName>
    </submittedName>
</protein>